<dbReference type="EMBL" id="VDEP01000138">
    <property type="protein sequence ID" value="KAA1129109.1"/>
    <property type="molecule type" value="Genomic_DNA"/>
</dbReference>
<proteinExistence type="predicted"/>
<evidence type="ECO:0000313" key="4">
    <source>
        <dbReference type="Proteomes" id="UP000325313"/>
    </source>
</evidence>
<dbReference type="AlphaFoldDB" id="A0A5B0RV02"/>
<accession>A0A5B0RV02</accession>
<reference evidence="3 4" key="1">
    <citation type="submission" date="2019-05" db="EMBL/GenBank/DDBJ databases">
        <title>Emergence of the Ug99 lineage of the wheat stem rust pathogen through somatic hybridization.</title>
        <authorList>
            <person name="Li F."/>
            <person name="Upadhyaya N.M."/>
            <person name="Sperschneider J."/>
            <person name="Matny O."/>
            <person name="Nguyen-Phuc H."/>
            <person name="Mago R."/>
            <person name="Raley C."/>
            <person name="Miller M.E."/>
            <person name="Silverstein K.A.T."/>
            <person name="Henningsen E."/>
            <person name="Hirsch C.D."/>
            <person name="Visser B."/>
            <person name="Pretorius Z.A."/>
            <person name="Steffenson B.J."/>
            <person name="Schwessinger B."/>
            <person name="Dodds P.N."/>
            <person name="Figueroa M."/>
        </authorList>
    </citation>
    <scope>NUCLEOTIDE SEQUENCE [LARGE SCALE GENOMIC DNA]</scope>
    <source>
        <strain evidence="1">21-0</strain>
        <strain evidence="2 4">Ug99</strain>
    </source>
</reference>
<evidence type="ECO:0000313" key="3">
    <source>
        <dbReference type="Proteomes" id="UP000324748"/>
    </source>
</evidence>
<evidence type="ECO:0000313" key="2">
    <source>
        <dbReference type="EMBL" id="KAA1129109.1"/>
    </source>
</evidence>
<dbReference type="EMBL" id="VSWC01000079">
    <property type="protein sequence ID" value="KAA1094482.1"/>
    <property type="molecule type" value="Genomic_DNA"/>
</dbReference>
<gene>
    <name evidence="1" type="ORF">PGT21_022771</name>
    <name evidence="2" type="ORF">PGTUg99_029742</name>
</gene>
<protein>
    <submittedName>
        <fullName evidence="2">Uncharacterized protein</fullName>
    </submittedName>
</protein>
<dbReference type="Proteomes" id="UP000324748">
    <property type="component" value="Unassembled WGS sequence"/>
</dbReference>
<organism evidence="2 4">
    <name type="scientific">Puccinia graminis f. sp. tritici</name>
    <dbReference type="NCBI Taxonomy" id="56615"/>
    <lineage>
        <taxon>Eukaryota</taxon>
        <taxon>Fungi</taxon>
        <taxon>Dikarya</taxon>
        <taxon>Basidiomycota</taxon>
        <taxon>Pucciniomycotina</taxon>
        <taxon>Pucciniomycetes</taxon>
        <taxon>Pucciniales</taxon>
        <taxon>Pucciniaceae</taxon>
        <taxon>Puccinia</taxon>
    </lineage>
</organism>
<sequence>MKDKPRRAQRSSCPVLAIDPSRQQSAYYQGKNGIFWAVSRTGLPISQFPVMNDSSLLSGSEPNLNQPMGRTRMRTGCTVVTQHVSWNLGYRFSKQHSAHKLIISLLGDIKLEPVIKTKKADVAFR</sequence>
<evidence type="ECO:0000313" key="1">
    <source>
        <dbReference type="EMBL" id="KAA1094482.1"/>
    </source>
</evidence>
<dbReference type="Proteomes" id="UP000325313">
    <property type="component" value="Unassembled WGS sequence"/>
</dbReference>
<name>A0A5B0RV02_PUCGR</name>
<comment type="caution">
    <text evidence="2">The sequence shown here is derived from an EMBL/GenBank/DDBJ whole genome shotgun (WGS) entry which is preliminary data.</text>
</comment>
<keyword evidence="3" id="KW-1185">Reference proteome</keyword>